<dbReference type="PANTHER" id="PTHR12126">
    <property type="entry name" value="NADH-UBIQUINONE OXIDOREDUCTASE 39 KDA SUBUNIT-RELATED"/>
    <property type="match status" value="1"/>
</dbReference>
<reference evidence="2 3" key="1">
    <citation type="submission" date="2017-08" db="EMBL/GenBank/DDBJ databases">
        <title>Mesorhizobium wenxinae sp. nov., a novel rhizobial species isolated from root nodules of chickpea (Cicer arietinum L.).</title>
        <authorList>
            <person name="Zhang J."/>
        </authorList>
    </citation>
    <scope>NUCLEOTIDE SEQUENCE [LARGE SCALE GENOMIC DNA]</scope>
    <source>
        <strain evidence="2 3">SDW018</strain>
    </source>
</reference>
<proteinExistence type="predicted"/>
<evidence type="ECO:0000313" key="3">
    <source>
        <dbReference type="Proteomes" id="UP000216442"/>
    </source>
</evidence>
<dbReference type="InterPro" id="IPR036291">
    <property type="entry name" value="NAD(P)-bd_dom_sf"/>
</dbReference>
<sequence>MARQMDPDDLNTERIVTVFGGTGFLGRRIVKRLLERGFTVRAASRHPARVGPVFSSTARMPEAVEADILDAFSIGSAIAGSKAIVNAVSLYVEQGAQTFERVHVEAAADLAAASRAGEVDRFVQISGIGSDPQSDSNYIRARGRGEEAVASAFPGAVIVRPAVMTGPDDVFLTTIVRLIRLLPVYPLFGDGGTRLQPVYVEDVADAVSRLIDGRNHNGSSIFEFGGPRTYTYKELLREIARQLDTHIRLMPVPFAAWDALASVAELLPGAPITRNQVDLMRRDNVAAIGAPGLKELDIAPRDIEEVIRLIERRA</sequence>
<keyword evidence="3" id="KW-1185">Reference proteome</keyword>
<dbReference type="Gene3D" id="3.40.50.720">
    <property type="entry name" value="NAD(P)-binding Rossmann-like Domain"/>
    <property type="match status" value="1"/>
</dbReference>
<dbReference type="GO" id="GO:0044877">
    <property type="term" value="F:protein-containing complex binding"/>
    <property type="evidence" value="ECO:0007669"/>
    <property type="project" value="TreeGrafter"/>
</dbReference>
<dbReference type="PANTHER" id="PTHR12126:SF11">
    <property type="entry name" value="NADH DEHYDROGENASE [UBIQUINONE] 1 ALPHA SUBCOMPLEX SUBUNIT 9, MITOCHONDRIAL"/>
    <property type="match status" value="1"/>
</dbReference>
<dbReference type="OrthoDB" id="9776313at2"/>
<protein>
    <submittedName>
        <fullName evidence="2">Epimerase</fullName>
    </submittedName>
</protein>
<dbReference type="InterPro" id="IPR016040">
    <property type="entry name" value="NAD(P)-bd_dom"/>
</dbReference>
<dbReference type="AlphaFoldDB" id="A0A271LPR8"/>
<dbReference type="EMBL" id="NPKJ01000034">
    <property type="protein sequence ID" value="PAQ10113.1"/>
    <property type="molecule type" value="Genomic_DNA"/>
</dbReference>
<dbReference type="Pfam" id="PF13460">
    <property type="entry name" value="NAD_binding_10"/>
    <property type="match status" value="1"/>
</dbReference>
<feature type="domain" description="NAD(P)-binding" evidence="1">
    <location>
        <begin position="20"/>
        <end position="166"/>
    </location>
</feature>
<dbReference type="SUPFAM" id="SSF51735">
    <property type="entry name" value="NAD(P)-binding Rossmann-fold domains"/>
    <property type="match status" value="1"/>
</dbReference>
<dbReference type="CDD" id="cd05271">
    <property type="entry name" value="NDUFA9_like_SDR_a"/>
    <property type="match status" value="1"/>
</dbReference>
<comment type="caution">
    <text evidence="2">The sequence shown here is derived from an EMBL/GenBank/DDBJ whole genome shotgun (WGS) entry which is preliminary data.</text>
</comment>
<gene>
    <name evidence="2" type="ORF">CIT26_09605</name>
</gene>
<accession>A0A271LPR8</accession>
<dbReference type="Proteomes" id="UP000216442">
    <property type="component" value="Unassembled WGS sequence"/>
</dbReference>
<evidence type="ECO:0000313" key="2">
    <source>
        <dbReference type="EMBL" id="PAQ10113.1"/>
    </source>
</evidence>
<evidence type="ECO:0000259" key="1">
    <source>
        <dbReference type="Pfam" id="PF13460"/>
    </source>
</evidence>
<organism evidence="2 3">
    <name type="scientific">Mesorhizobium temperatum</name>
    <dbReference type="NCBI Taxonomy" id="241416"/>
    <lineage>
        <taxon>Bacteria</taxon>
        <taxon>Pseudomonadati</taxon>
        <taxon>Pseudomonadota</taxon>
        <taxon>Alphaproteobacteria</taxon>
        <taxon>Hyphomicrobiales</taxon>
        <taxon>Phyllobacteriaceae</taxon>
        <taxon>Mesorhizobium</taxon>
    </lineage>
</organism>
<dbReference type="InterPro" id="IPR051207">
    <property type="entry name" value="ComplexI_NDUFA9_subunit"/>
</dbReference>
<name>A0A271LPR8_9HYPH</name>